<accession>A0ABV6VMG5</accession>
<dbReference type="GO" id="GO:0016787">
    <property type="term" value="F:hydrolase activity"/>
    <property type="evidence" value="ECO:0007669"/>
    <property type="project" value="UniProtKB-KW"/>
</dbReference>
<comment type="caution">
    <text evidence="1">The sequence shown here is derived from an EMBL/GenBank/DDBJ whole genome shotgun (WGS) entry which is preliminary data.</text>
</comment>
<dbReference type="SUPFAM" id="SSF49785">
    <property type="entry name" value="Galactose-binding domain-like"/>
    <property type="match status" value="1"/>
</dbReference>
<keyword evidence="2" id="KW-1185">Reference proteome</keyword>
<dbReference type="InterPro" id="IPR005084">
    <property type="entry name" value="CBM6"/>
</dbReference>
<dbReference type="PROSITE" id="PS51175">
    <property type="entry name" value="CBM6"/>
    <property type="match status" value="1"/>
</dbReference>
<evidence type="ECO:0000313" key="1">
    <source>
        <dbReference type="EMBL" id="MFC1414742.1"/>
    </source>
</evidence>
<name>A0ABV6VMG5_9ACTN</name>
<protein>
    <submittedName>
        <fullName evidence="1">Glycoside hydrolase family 75 protein</fullName>
    </submittedName>
</protein>
<organism evidence="1 2">
    <name type="scientific">Streptacidiphilus alkalitolerans</name>
    <dbReference type="NCBI Taxonomy" id="3342712"/>
    <lineage>
        <taxon>Bacteria</taxon>
        <taxon>Bacillati</taxon>
        <taxon>Actinomycetota</taxon>
        <taxon>Actinomycetes</taxon>
        <taxon>Kitasatosporales</taxon>
        <taxon>Streptomycetaceae</taxon>
        <taxon>Streptacidiphilus</taxon>
    </lineage>
</organism>
<gene>
    <name evidence="1" type="ORF">ACEZDG_36335</name>
</gene>
<reference evidence="1 2" key="1">
    <citation type="submission" date="2024-09" db="EMBL/GenBank/DDBJ databases">
        <authorList>
            <person name="Lee S.D."/>
        </authorList>
    </citation>
    <scope>NUCLEOTIDE SEQUENCE [LARGE SCALE GENOMIC DNA]</scope>
    <source>
        <strain evidence="1 2">N1-1</strain>
    </source>
</reference>
<dbReference type="Gene3D" id="2.60.120.260">
    <property type="entry name" value="Galactose-binding domain-like"/>
    <property type="match status" value="1"/>
</dbReference>
<dbReference type="CDD" id="cd04081">
    <property type="entry name" value="CBM35_galactosidase-like"/>
    <property type="match status" value="1"/>
</dbReference>
<sequence>MSSTRTRLAIGIAAALALATPLAIANADAATTLPTVLAAHPAAAPAATTYTAAQVLAAIQQHSTSATQVNTKPHINTMTRAQNVNVYQPASGVFVYTSSMAIDDDGSDPDPDPDHQGETTFQDSSGKQLAAHHVPFYVLGDDCWDNKTPCPHFFYKEHGISGRQFALVFYNGKAIGAIFGDTQTGNSQTTSDNDSRELGEASVKTASLLGIPSSGTTGGVDNGVTVAIFSGPSWVVNGTNANLSDNAQALVQNALNTLGTSLAGGTPPSSPPPSSPPPSSPPPTGGNKSYEAEAATLAGGTTITSCAHCSGGKKLSYLGNGGTATFNNVTESAAGSYTMAVSFMSVGQARTATVTVNGVNQTVSFPETPDYNTVVTKNVTVQLKAGNNTIEFSNPSAGAPNLDRIVV</sequence>
<dbReference type="EMBL" id="JBHEZX010000027">
    <property type="protein sequence ID" value="MFC1414742.1"/>
    <property type="molecule type" value="Genomic_DNA"/>
</dbReference>
<dbReference type="Pfam" id="PF07335">
    <property type="entry name" value="Glyco_hydro_75"/>
    <property type="match status" value="1"/>
</dbReference>
<dbReference type="Proteomes" id="UP001592582">
    <property type="component" value="Unassembled WGS sequence"/>
</dbReference>
<evidence type="ECO:0000313" key="2">
    <source>
        <dbReference type="Proteomes" id="UP001592582"/>
    </source>
</evidence>
<dbReference type="InterPro" id="IPR009939">
    <property type="entry name" value="Chitosanase_fungal"/>
</dbReference>
<dbReference type="PANTHER" id="PTHR42061:SF6">
    <property type="entry name" value="ENDO-CHITOSANASE"/>
    <property type="match status" value="1"/>
</dbReference>
<keyword evidence="1" id="KW-0378">Hydrolase</keyword>
<proteinExistence type="predicted"/>
<dbReference type="InterPro" id="IPR008979">
    <property type="entry name" value="Galactose-bd-like_sf"/>
</dbReference>
<dbReference type="PANTHER" id="PTHR42061">
    <property type="entry name" value="ENDO-CHITOSANASE"/>
    <property type="match status" value="1"/>
</dbReference>
<dbReference type="Pfam" id="PF16990">
    <property type="entry name" value="CBM_35"/>
    <property type="match status" value="1"/>
</dbReference>